<dbReference type="InterPro" id="IPR001584">
    <property type="entry name" value="Integrase_cat-core"/>
</dbReference>
<organism evidence="4 5">
    <name type="scientific">Fusarium globosum</name>
    <dbReference type="NCBI Taxonomy" id="78864"/>
    <lineage>
        <taxon>Eukaryota</taxon>
        <taxon>Fungi</taxon>
        <taxon>Dikarya</taxon>
        <taxon>Ascomycota</taxon>
        <taxon>Pezizomycotina</taxon>
        <taxon>Sordariomycetes</taxon>
        <taxon>Hypocreomycetidae</taxon>
        <taxon>Hypocreales</taxon>
        <taxon>Nectriaceae</taxon>
        <taxon>Fusarium</taxon>
        <taxon>Fusarium fujikuroi species complex</taxon>
    </lineage>
</organism>
<gene>
    <name evidence="4" type="ORF">FGLOB1_13407</name>
</gene>
<evidence type="ECO:0000256" key="1">
    <source>
        <dbReference type="ARBA" id="ARBA00022884"/>
    </source>
</evidence>
<dbReference type="PROSITE" id="PS50994">
    <property type="entry name" value="INTEGRASE"/>
    <property type="match status" value="1"/>
</dbReference>
<feature type="domain" description="Integrase catalytic" evidence="3">
    <location>
        <begin position="1"/>
        <end position="157"/>
    </location>
</feature>
<keyword evidence="1" id="KW-0694">RNA-binding</keyword>
<feature type="region of interest" description="Disordered" evidence="2">
    <location>
        <begin position="253"/>
        <end position="276"/>
    </location>
</feature>
<dbReference type="InterPro" id="IPR056924">
    <property type="entry name" value="SH3_Tf2-1"/>
</dbReference>
<dbReference type="Gene3D" id="3.30.420.10">
    <property type="entry name" value="Ribonuclease H-like superfamily/Ribonuclease H"/>
    <property type="match status" value="1"/>
</dbReference>
<dbReference type="Pfam" id="PF00665">
    <property type="entry name" value="rve"/>
    <property type="match status" value="1"/>
</dbReference>
<accession>A0A8H5XMT0</accession>
<dbReference type="GO" id="GO:0015074">
    <property type="term" value="P:DNA integration"/>
    <property type="evidence" value="ECO:0007669"/>
    <property type="project" value="InterPro"/>
</dbReference>
<sequence>MDFVTALPKSENGNDSALVVIDKFSKETIIIPTTKNITARSTAKILWSALLLHNWGIPKIIITDRDPKFLAMVWQEMWKLAGTKLLYTTAYHLQTDGQLEWMVQWLELALRVAINALHSPMNTTKRSPNELTKGFTPNNVTLAMSGNTPTLLDLPITRLEAHDAIAMAAISMKHYYDRHHKPTFFAVGDKVYLRLYRGYTINSPVERKVSQQFAGPFTVTERVGRSAYRLNVPEHWRIHPVISVDQLERADYDPFDRNKDDPTGAAITDRKPEKII</sequence>
<dbReference type="InterPro" id="IPR012337">
    <property type="entry name" value="RNaseH-like_sf"/>
</dbReference>
<dbReference type="GO" id="GO:0005634">
    <property type="term" value="C:nucleus"/>
    <property type="evidence" value="ECO:0007669"/>
    <property type="project" value="UniProtKB-ARBA"/>
</dbReference>
<evidence type="ECO:0000256" key="2">
    <source>
        <dbReference type="SAM" id="MobiDB-lite"/>
    </source>
</evidence>
<evidence type="ECO:0000313" key="4">
    <source>
        <dbReference type="EMBL" id="KAF5696592.1"/>
    </source>
</evidence>
<dbReference type="InterPro" id="IPR036397">
    <property type="entry name" value="RNaseH_sf"/>
</dbReference>
<evidence type="ECO:0000259" key="3">
    <source>
        <dbReference type="PROSITE" id="PS50994"/>
    </source>
</evidence>
<dbReference type="GO" id="GO:0003723">
    <property type="term" value="F:RNA binding"/>
    <property type="evidence" value="ECO:0007669"/>
    <property type="project" value="UniProtKB-KW"/>
</dbReference>
<protein>
    <submittedName>
        <fullName evidence="4">Transposon tf2-1 poly</fullName>
    </submittedName>
</protein>
<dbReference type="EMBL" id="JAAQPF010000830">
    <property type="protein sequence ID" value="KAF5696592.1"/>
    <property type="molecule type" value="Genomic_DNA"/>
</dbReference>
<dbReference type="PANTHER" id="PTHR37984">
    <property type="entry name" value="PROTEIN CBG26694"/>
    <property type="match status" value="1"/>
</dbReference>
<name>A0A8H5XMT0_9HYPO</name>
<comment type="caution">
    <text evidence="4">The sequence shown here is derived from an EMBL/GenBank/DDBJ whole genome shotgun (WGS) entry which is preliminary data.</text>
</comment>
<reference evidence="4 5" key="1">
    <citation type="submission" date="2020-05" db="EMBL/GenBank/DDBJ databases">
        <title>Identification and distribution of gene clusters putatively required for synthesis of sphingolipid metabolism inhibitors in phylogenetically diverse species of the filamentous fungus Fusarium.</title>
        <authorList>
            <person name="Kim H.-S."/>
            <person name="Busman M."/>
            <person name="Brown D.W."/>
            <person name="Divon H."/>
            <person name="Uhlig S."/>
            <person name="Proctor R.H."/>
        </authorList>
    </citation>
    <scope>NUCLEOTIDE SEQUENCE [LARGE SCALE GENOMIC DNA]</scope>
    <source>
        <strain evidence="4 5">NRRL 26131</strain>
    </source>
</reference>
<dbReference type="AlphaFoldDB" id="A0A8H5XMT0"/>
<dbReference type="PANTHER" id="PTHR37984:SF5">
    <property type="entry name" value="PROTEIN NYNRIN-LIKE"/>
    <property type="match status" value="1"/>
</dbReference>
<dbReference type="SUPFAM" id="SSF53098">
    <property type="entry name" value="Ribonuclease H-like"/>
    <property type="match status" value="1"/>
</dbReference>
<dbReference type="Pfam" id="PF24626">
    <property type="entry name" value="SH3_Tf2-1"/>
    <property type="match status" value="1"/>
</dbReference>
<dbReference type="InterPro" id="IPR050951">
    <property type="entry name" value="Retrovirus_Pol_polyprotein"/>
</dbReference>
<proteinExistence type="predicted"/>
<evidence type="ECO:0000313" key="5">
    <source>
        <dbReference type="Proteomes" id="UP000532311"/>
    </source>
</evidence>
<dbReference type="Proteomes" id="UP000532311">
    <property type="component" value="Unassembled WGS sequence"/>
</dbReference>
<keyword evidence="5" id="KW-1185">Reference proteome</keyword>